<dbReference type="Gene3D" id="3.40.190.10">
    <property type="entry name" value="Periplasmic binding protein-like II"/>
    <property type="match status" value="2"/>
</dbReference>
<comment type="subcellular location">
    <subcellularLocation>
        <location evidence="1">Periplasm</location>
    </subcellularLocation>
</comment>
<gene>
    <name evidence="6" type="ORF">US42_C0008G0095</name>
</gene>
<comment type="caution">
    <text evidence="6">The sequence shown here is derived from an EMBL/GenBank/DDBJ whole genome shotgun (WGS) entry which is preliminary data.</text>
</comment>
<evidence type="ECO:0000256" key="4">
    <source>
        <dbReference type="SAM" id="SignalP"/>
    </source>
</evidence>
<reference evidence="6 7" key="1">
    <citation type="journal article" date="2015" name="Nature">
        <title>rRNA introns, odd ribosomes, and small enigmatic genomes across a large radiation of phyla.</title>
        <authorList>
            <person name="Brown C.T."/>
            <person name="Hug L.A."/>
            <person name="Thomas B.C."/>
            <person name="Sharon I."/>
            <person name="Castelle C.J."/>
            <person name="Singh A."/>
            <person name="Wilkins M.J."/>
            <person name="Williams K.H."/>
            <person name="Banfield J.F."/>
        </authorList>
    </citation>
    <scope>NUCLEOTIDE SEQUENCE [LARGE SCALE GENOMIC DNA]</scope>
</reference>
<dbReference type="PANTHER" id="PTHR30024">
    <property type="entry name" value="ALIPHATIC SULFONATES-BINDING PROTEIN-RELATED"/>
    <property type="match status" value="1"/>
</dbReference>
<dbReference type="GO" id="GO:0042597">
    <property type="term" value="C:periplasmic space"/>
    <property type="evidence" value="ECO:0007669"/>
    <property type="project" value="UniProtKB-SubCell"/>
</dbReference>
<evidence type="ECO:0000256" key="3">
    <source>
        <dbReference type="ARBA" id="ARBA00022729"/>
    </source>
</evidence>
<keyword evidence="3 4" id="KW-0732">Signal</keyword>
<dbReference type="AlphaFoldDB" id="A0A0G0GCA2"/>
<protein>
    <recommendedName>
        <fullName evidence="5">Solute-binding protein family 3/N-terminal domain-containing protein</fullName>
    </recommendedName>
</protein>
<dbReference type="InterPro" id="IPR001638">
    <property type="entry name" value="Solute-binding_3/MltF_N"/>
</dbReference>
<comment type="similarity">
    <text evidence="2">Belongs to the bacterial solute-binding protein SsuA/TauA family.</text>
</comment>
<feature type="domain" description="Solute-binding protein family 3/N-terminal" evidence="5">
    <location>
        <begin position="49"/>
        <end position="292"/>
    </location>
</feature>
<evidence type="ECO:0000256" key="2">
    <source>
        <dbReference type="ARBA" id="ARBA00010742"/>
    </source>
</evidence>
<name>A0A0G0GCA2_9BACT</name>
<evidence type="ECO:0000313" key="7">
    <source>
        <dbReference type="Proteomes" id="UP000034849"/>
    </source>
</evidence>
<accession>A0A0G0GCA2</accession>
<evidence type="ECO:0000259" key="5">
    <source>
        <dbReference type="SMART" id="SM00062"/>
    </source>
</evidence>
<dbReference type="Proteomes" id="UP000034849">
    <property type="component" value="Unassembled WGS sequence"/>
</dbReference>
<sequence length="349" mass="38241">MAIHIFKKHFKKMFNTKILILVMVVSFSVVALAGCSVNQNVAEPTSVLPVVQTVRTAYMPITANLSLFVALEQGFFKQNGLNIEASEATTPNDIVAALVSGKIDFAPVLAYTIVFPSAIQYPNTFKIFSSTEETETNYTASIIAKKDSPINSYQDLRGKKIGVYGGLVQVNFLKAILTGMKISLAEVEIIEINPKLQIQGLLAGEYDALSTTEPTSNIALFSGQTKLVSNNPRVKYIMSPFPSTAAVLATKFINENKVAAQAVVKSLNQAIDFINNNPAEAKKAMLKYTPIPVESADKVLADLKLFHYAKLGEENRTQVQKFADYLYDNKLLKTKVEVNSLFGDGLLEL</sequence>
<feature type="signal peptide" evidence="4">
    <location>
        <begin position="1"/>
        <end position="33"/>
    </location>
</feature>
<evidence type="ECO:0000313" key="6">
    <source>
        <dbReference type="EMBL" id="KKQ27582.1"/>
    </source>
</evidence>
<organism evidence="6 7">
    <name type="scientific">Candidatus Magasanikbacteria bacterium GW2011_GWC2_37_14</name>
    <dbReference type="NCBI Taxonomy" id="1619046"/>
    <lineage>
        <taxon>Bacteria</taxon>
        <taxon>Candidatus Magasanikiibacteriota</taxon>
    </lineage>
</organism>
<dbReference type="PROSITE" id="PS51257">
    <property type="entry name" value="PROKAR_LIPOPROTEIN"/>
    <property type="match status" value="1"/>
</dbReference>
<dbReference type="STRING" id="1619046.US42_C0008G0095"/>
<feature type="chain" id="PRO_5002532340" description="Solute-binding protein family 3/N-terminal domain-containing protein" evidence="4">
    <location>
        <begin position="34"/>
        <end position="349"/>
    </location>
</feature>
<dbReference type="EMBL" id="LBSX01000008">
    <property type="protein sequence ID" value="KKQ27582.1"/>
    <property type="molecule type" value="Genomic_DNA"/>
</dbReference>
<evidence type="ECO:0000256" key="1">
    <source>
        <dbReference type="ARBA" id="ARBA00004418"/>
    </source>
</evidence>
<proteinExistence type="inferred from homology"/>
<dbReference type="SMART" id="SM00062">
    <property type="entry name" value="PBPb"/>
    <property type="match status" value="1"/>
</dbReference>
<dbReference type="InterPro" id="IPR015168">
    <property type="entry name" value="SsuA/THI5"/>
</dbReference>
<dbReference type="SUPFAM" id="SSF53850">
    <property type="entry name" value="Periplasmic binding protein-like II"/>
    <property type="match status" value="1"/>
</dbReference>
<dbReference type="PANTHER" id="PTHR30024:SF47">
    <property type="entry name" value="TAURINE-BINDING PERIPLASMIC PROTEIN"/>
    <property type="match status" value="1"/>
</dbReference>
<dbReference type="Pfam" id="PF09084">
    <property type="entry name" value="NMT1"/>
    <property type="match status" value="1"/>
</dbReference>